<dbReference type="HOGENOM" id="CLU_027239_0_3_1"/>
<keyword evidence="2 3" id="KW-0808">Transferase</keyword>
<dbReference type="eggNOG" id="KOG1584">
    <property type="taxonomic scope" value="Eukaryota"/>
</dbReference>
<dbReference type="AlphaFoldDB" id="U5CZ61"/>
<dbReference type="GO" id="GO:0008146">
    <property type="term" value="F:sulfotransferase activity"/>
    <property type="evidence" value="ECO:0000318"/>
    <property type="project" value="GO_Central"/>
</dbReference>
<evidence type="ECO:0000256" key="2">
    <source>
        <dbReference type="ARBA" id="ARBA00022679"/>
    </source>
</evidence>
<keyword evidence="6" id="KW-1185">Reference proteome</keyword>
<accession>U5CZ61</accession>
<dbReference type="Gene3D" id="3.40.50.300">
    <property type="entry name" value="P-loop containing nucleotide triphosphate hydrolases"/>
    <property type="match status" value="1"/>
</dbReference>
<proteinExistence type="inferred from homology"/>
<evidence type="ECO:0000313" key="5">
    <source>
        <dbReference type="EMBL" id="ERN18621.1"/>
    </source>
</evidence>
<dbReference type="SUPFAM" id="SSF52540">
    <property type="entry name" value="P-loop containing nucleoside triphosphate hydrolases"/>
    <property type="match status" value="1"/>
</dbReference>
<sequence length="278" mass="31858">MAVSSLSQDLPATKLFSGIVMYQWQGYWYPPSHLEAAMDVSKHFVAHPDDILLAAAPKTGTTWLSALLFSIASHGLIPKEEAHKLFSTHIPYSTLPEPLKDSGSRIIYISRNPRDAFVSLWHFSQKIQRGNSDPLTFEEAFEQFCEGKTAFGPFLEHVLEYWKASQERTQNILFLTYEEMKADTKGGVKRMAQFLGRSIETEEEVEEIVDMCSFERLSNLEVNTSKEKSPWAFFPYNSFFRKGVVGDWVNYFTPAMTERLDRIIQAKIQGSGLQFRFE</sequence>
<dbReference type="InterPro" id="IPR027417">
    <property type="entry name" value="P-loop_NTPase"/>
</dbReference>
<dbReference type="Gramene" id="ERN18621">
    <property type="protein sequence ID" value="ERN18621"/>
    <property type="gene ID" value="AMTR_s00065p00163610"/>
</dbReference>
<dbReference type="Pfam" id="PF00685">
    <property type="entry name" value="Sulfotransfer_1"/>
    <property type="match status" value="1"/>
</dbReference>
<dbReference type="EC" id="2.8.2.-" evidence="3"/>
<dbReference type="GO" id="GO:0005737">
    <property type="term" value="C:cytoplasm"/>
    <property type="evidence" value="ECO:0000318"/>
    <property type="project" value="GO_Central"/>
</dbReference>
<dbReference type="GO" id="GO:0051923">
    <property type="term" value="P:sulfation"/>
    <property type="evidence" value="ECO:0000318"/>
    <property type="project" value="GO_Central"/>
</dbReference>
<dbReference type="PANTHER" id="PTHR11783">
    <property type="entry name" value="SULFOTRANSFERASE SULT"/>
    <property type="match status" value="1"/>
</dbReference>
<name>U5CZ61_AMBTC</name>
<organism evidence="5 6">
    <name type="scientific">Amborella trichopoda</name>
    <dbReference type="NCBI Taxonomy" id="13333"/>
    <lineage>
        <taxon>Eukaryota</taxon>
        <taxon>Viridiplantae</taxon>
        <taxon>Streptophyta</taxon>
        <taxon>Embryophyta</taxon>
        <taxon>Tracheophyta</taxon>
        <taxon>Spermatophyta</taxon>
        <taxon>Magnoliopsida</taxon>
        <taxon>Amborellales</taxon>
        <taxon>Amborellaceae</taxon>
        <taxon>Amborella</taxon>
    </lineage>
</organism>
<reference evidence="6" key="1">
    <citation type="journal article" date="2013" name="Science">
        <title>The Amborella genome and the evolution of flowering plants.</title>
        <authorList>
            <consortium name="Amborella Genome Project"/>
        </authorList>
    </citation>
    <scope>NUCLEOTIDE SEQUENCE [LARGE SCALE GENOMIC DNA]</scope>
</reference>
<dbReference type="Proteomes" id="UP000017836">
    <property type="component" value="Unassembled WGS sequence"/>
</dbReference>
<feature type="domain" description="Sulfotransferase" evidence="4">
    <location>
        <begin position="79"/>
        <end position="272"/>
    </location>
</feature>
<dbReference type="EMBL" id="KI392088">
    <property type="protein sequence ID" value="ERN18621.1"/>
    <property type="molecule type" value="Genomic_DNA"/>
</dbReference>
<protein>
    <recommendedName>
        <fullName evidence="3">Sulfotransferase</fullName>
        <ecNumber evidence="3">2.8.2.-</ecNumber>
    </recommendedName>
</protein>
<evidence type="ECO:0000256" key="1">
    <source>
        <dbReference type="ARBA" id="ARBA00005771"/>
    </source>
</evidence>
<evidence type="ECO:0000259" key="4">
    <source>
        <dbReference type="Pfam" id="PF00685"/>
    </source>
</evidence>
<dbReference type="InterPro" id="IPR000863">
    <property type="entry name" value="Sulfotransferase_dom"/>
</dbReference>
<gene>
    <name evidence="5" type="ORF">AMTR_s00065p00163610</name>
</gene>
<evidence type="ECO:0000313" key="6">
    <source>
        <dbReference type="Proteomes" id="UP000017836"/>
    </source>
</evidence>
<evidence type="ECO:0000256" key="3">
    <source>
        <dbReference type="RuleBase" id="RU361155"/>
    </source>
</evidence>
<comment type="similarity">
    <text evidence="1 3">Belongs to the sulfotransferase 1 family.</text>
</comment>